<dbReference type="Proteomes" id="UP000489190">
    <property type="component" value="Unassembled WGS sequence"/>
</dbReference>
<dbReference type="AlphaFoldDB" id="A0A7X1XG92"/>
<comment type="caution">
    <text evidence="6">The sequence shown here is derived from an EMBL/GenBank/DDBJ whole genome shotgun (WGS) entry which is preliminary data.</text>
</comment>
<feature type="signal peptide" evidence="4">
    <location>
        <begin position="1"/>
        <end position="25"/>
    </location>
</feature>
<feature type="chain" id="PRO_5030847999" evidence="4">
    <location>
        <begin position="26"/>
        <end position="312"/>
    </location>
</feature>
<dbReference type="GO" id="GO:0055085">
    <property type="term" value="P:transmembrane transport"/>
    <property type="evidence" value="ECO:0007669"/>
    <property type="project" value="UniProtKB-ARBA"/>
</dbReference>
<dbReference type="EMBL" id="WIWI01000050">
    <property type="protein sequence ID" value="MQT90990.1"/>
    <property type="molecule type" value="Genomic_DNA"/>
</dbReference>
<dbReference type="Gene3D" id="3.40.50.2300">
    <property type="match status" value="2"/>
</dbReference>
<accession>A0A7X1XG92</accession>
<dbReference type="InterPro" id="IPR025997">
    <property type="entry name" value="SBP_2_dom"/>
</dbReference>
<sequence>MKVSKAIAVLFFGITTGLSMEFAMAKDDSQIVIGFSQGTMNHPLRVAMIERNREYLQKVHPQVKFIATDGQNSSSKQVSDVESLVAQHVDVLLVSPLTSDALTPTLADAMEAGIPVVTVDRQVNTPVTAHIGAQNKPIGEMAAKFLNDRLHGKGAVLEIQGTAGASATNERHSGFVDGLKGTGIKIVASQNADYLRENALKIVEDQLQRFAPGQLQAIYAHNDEMALGAIQALESAGRLNDVVVVGADGQNSAFEAIKKGRLGATFIYPFAAPEAAEAAYKIAKGETVPKEIVLPIVQVDASNVDSFMGKGF</sequence>
<keyword evidence="3 4" id="KW-0732">Signal</keyword>
<evidence type="ECO:0000259" key="5">
    <source>
        <dbReference type="Pfam" id="PF13407"/>
    </source>
</evidence>
<name>A0A7X1XG92_9PSED</name>
<dbReference type="GO" id="GO:0030246">
    <property type="term" value="F:carbohydrate binding"/>
    <property type="evidence" value="ECO:0007669"/>
    <property type="project" value="UniProtKB-ARBA"/>
</dbReference>
<protein>
    <submittedName>
        <fullName evidence="6">Substrate-binding domain-containing protein</fullName>
    </submittedName>
</protein>
<evidence type="ECO:0000256" key="3">
    <source>
        <dbReference type="ARBA" id="ARBA00022729"/>
    </source>
</evidence>
<comment type="similarity">
    <text evidence="2">Belongs to the bacterial solute-binding protein 2 family.</text>
</comment>
<dbReference type="PANTHER" id="PTHR46847">
    <property type="entry name" value="D-ALLOSE-BINDING PERIPLASMIC PROTEIN-RELATED"/>
    <property type="match status" value="1"/>
</dbReference>
<dbReference type="RefSeq" id="WP_153329689.1">
    <property type="nucleotide sequence ID" value="NZ_WIWI01000050.1"/>
</dbReference>
<dbReference type="CDD" id="cd06308">
    <property type="entry name" value="PBP1_sensor_kinase-like"/>
    <property type="match status" value="1"/>
</dbReference>
<dbReference type="Pfam" id="PF13407">
    <property type="entry name" value="Peripla_BP_4"/>
    <property type="match status" value="1"/>
</dbReference>
<gene>
    <name evidence="6" type="ORF">GHO39_17875</name>
</gene>
<dbReference type="GO" id="GO:0030313">
    <property type="term" value="C:cell envelope"/>
    <property type="evidence" value="ECO:0007669"/>
    <property type="project" value="UniProtKB-SubCell"/>
</dbReference>
<dbReference type="SUPFAM" id="SSF53822">
    <property type="entry name" value="Periplasmic binding protein-like I"/>
    <property type="match status" value="1"/>
</dbReference>
<evidence type="ECO:0000256" key="1">
    <source>
        <dbReference type="ARBA" id="ARBA00004196"/>
    </source>
</evidence>
<feature type="domain" description="Periplasmic binding protein" evidence="5">
    <location>
        <begin position="33"/>
        <end position="286"/>
    </location>
</feature>
<comment type="subcellular location">
    <subcellularLocation>
        <location evidence="1">Cell envelope</location>
    </subcellularLocation>
</comment>
<reference evidence="6 7" key="1">
    <citation type="submission" date="2019-10" db="EMBL/GenBank/DDBJ databases">
        <title>Evaluation of single-gene subtyping targets for Pseudomonas.</title>
        <authorList>
            <person name="Reichler S.J."/>
            <person name="Orsi R.H."/>
            <person name="Wiedmann M."/>
            <person name="Martin N.H."/>
            <person name="Murphy S.I."/>
        </authorList>
    </citation>
    <scope>NUCLEOTIDE SEQUENCE [LARGE SCALE GENOMIC DNA]</scope>
    <source>
        <strain evidence="6 7">FSL R10-3254</strain>
    </source>
</reference>
<dbReference type="InterPro" id="IPR028082">
    <property type="entry name" value="Peripla_BP_I"/>
</dbReference>
<evidence type="ECO:0000256" key="2">
    <source>
        <dbReference type="ARBA" id="ARBA00007639"/>
    </source>
</evidence>
<evidence type="ECO:0000313" key="6">
    <source>
        <dbReference type="EMBL" id="MQT90990.1"/>
    </source>
</evidence>
<organism evidence="6 7">
    <name type="scientific">Pseudomonas helleri</name>
    <dbReference type="NCBI Taxonomy" id="1608996"/>
    <lineage>
        <taxon>Bacteria</taxon>
        <taxon>Pseudomonadati</taxon>
        <taxon>Pseudomonadota</taxon>
        <taxon>Gammaproteobacteria</taxon>
        <taxon>Pseudomonadales</taxon>
        <taxon>Pseudomonadaceae</taxon>
        <taxon>Pseudomonas</taxon>
    </lineage>
</organism>
<dbReference type="PANTHER" id="PTHR46847:SF1">
    <property type="entry name" value="D-ALLOSE-BINDING PERIPLASMIC PROTEIN-RELATED"/>
    <property type="match status" value="1"/>
</dbReference>
<proteinExistence type="inferred from homology"/>
<evidence type="ECO:0000313" key="7">
    <source>
        <dbReference type="Proteomes" id="UP000489190"/>
    </source>
</evidence>
<evidence type="ECO:0000256" key="4">
    <source>
        <dbReference type="SAM" id="SignalP"/>
    </source>
</evidence>